<dbReference type="OrthoDB" id="5421232at2"/>
<dbReference type="KEGG" id="hoh:Hoch_4173"/>
<evidence type="ECO:0000256" key="1">
    <source>
        <dbReference type="SAM" id="MobiDB-lite"/>
    </source>
</evidence>
<organism evidence="2 3">
    <name type="scientific">Haliangium ochraceum (strain DSM 14365 / JCM 11303 / SMP-2)</name>
    <dbReference type="NCBI Taxonomy" id="502025"/>
    <lineage>
        <taxon>Bacteria</taxon>
        <taxon>Pseudomonadati</taxon>
        <taxon>Myxococcota</taxon>
        <taxon>Polyangia</taxon>
        <taxon>Haliangiales</taxon>
        <taxon>Kofleriaceae</taxon>
        <taxon>Haliangium</taxon>
    </lineage>
</organism>
<dbReference type="RefSeq" id="WP_012829269.1">
    <property type="nucleotide sequence ID" value="NC_013440.1"/>
</dbReference>
<feature type="compositionally biased region" description="Acidic residues" evidence="1">
    <location>
        <begin position="79"/>
        <end position="92"/>
    </location>
</feature>
<evidence type="ECO:0000313" key="2">
    <source>
        <dbReference type="EMBL" id="ACY16671.1"/>
    </source>
</evidence>
<proteinExistence type="predicted"/>
<dbReference type="eggNOG" id="ENOG502ZQAN">
    <property type="taxonomic scope" value="Bacteria"/>
</dbReference>
<dbReference type="EMBL" id="CP001804">
    <property type="protein sequence ID" value="ACY16671.1"/>
    <property type="molecule type" value="Genomic_DNA"/>
</dbReference>
<dbReference type="HOGENOM" id="CLU_2011540_0_0_7"/>
<accession>D0LKV1</accession>
<feature type="region of interest" description="Disordered" evidence="1">
    <location>
        <begin position="40"/>
        <end position="114"/>
    </location>
</feature>
<gene>
    <name evidence="2" type="ordered locus">Hoch_4173</name>
</gene>
<reference evidence="2 3" key="1">
    <citation type="journal article" date="2010" name="Stand. Genomic Sci.">
        <title>Complete genome sequence of Haliangium ochraceum type strain (SMP-2).</title>
        <authorList>
            <consortium name="US DOE Joint Genome Institute (JGI-PGF)"/>
            <person name="Ivanova N."/>
            <person name="Daum C."/>
            <person name="Lang E."/>
            <person name="Abt B."/>
            <person name="Kopitz M."/>
            <person name="Saunders E."/>
            <person name="Lapidus A."/>
            <person name="Lucas S."/>
            <person name="Glavina Del Rio T."/>
            <person name="Nolan M."/>
            <person name="Tice H."/>
            <person name="Copeland A."/>
            <person name="Cheng J.F."/>
            <person name="Chen F."/>
            <person name="Bruce D."/>
            <person name="Goodwin L."/>
            <person name="Pitluck S."/>
            <person name="Mavromatis K."/>
            <person name="Pati A."/>
            <person name="Mikhailova N."/>
            <person name="Chen A."/>
            <person name="Palaniappan K."/>
            <person name="Land M."/>
            <person name="Hauser L."/>
            <person name="Chang Y.J."/>
            <person name="Jeffries C.D."/>
            <person name="Detter J.C."/>
            <person name="Brettin T."/>
            <person name="Rohde M."/>
            <person name="Goker M."/>
            <person name="Bristow J."/>
            <person name="Markowitz V."/>
            <person name="Eisen J.A."/>
            <person name="Hugenholtz P."/>
            <person name="Kyrpides N.C."/>
            <person name="Klenk H.P."/>
        </authorList>
    </citation>
    <scope>NUCLEOTIDE SEQUENCE [LARGE SCALE GENOMIC DNA]</scope>
    <source>
        <strain evidence="3">DSM 14365 / CIP 107738 / JCM 11303 / AJ 13395 / SMP-2</strain>
    </source>
</reference>
<dbReference type="AlphaFoldDB" id="D0LKV1"/>
<feature type="compositionally biased region" description="Low complexity" evidence="1">
    <location>
        <begin position="96"/>
        <end position="107"/>
    </location>
</feature>
<dbReference type="STRING" id="502025.Hoch_4173"/>
<keyword evidence="3" id="KW-1185">Reference proteome</keyword>
<name>D0LKV1_HALO1</name>
<sequence length="145" mass="14615">MSDQDLPSASDDFDLATRELCADGGCIGLVGPDGFCKECGKPGLGPGLDPRQRGLLPVEDEPPRPPPAAAAAALAAADNDADDDADADDDDEQVRGGAAAEPGGPELAPDDFDERELCPDGACIGVLDAQGVCRSCGTRAQPAPA</sequence>
<protein>
    <submittedName>
        <fullName evidence="2">Uncharacterized protein</fullName>
    </submittedName>
</protein>
<dbReference type="Proteomes" id="UP000001880">
    <property type="component" value="Chromosome"/>
</dbReference>
<feature type="compositionally biased region" description="Low complexity" evidence="1">
    <location>
        <begin position="69"/>
        <end position="78"/>
    </location>
</feature>
<evidence type="ECO:0000313" key="3">
    <source>
        <dbReference type="Proteomes" id="UP000001880"/>
    </source>
</evidence>